<dbReference type="Pfam" id="PF01694">
    <property type="entry name" value="Rhomboid"/>
    <property type="match status" value="1"/>
</dbReference>
<dbReference type="PANTHER" id="PTHR22936">
    <property type="entry name" value="RHOMBOID-RELATED"/>
    <property type="match status" value="1"/>
</dbReference>
<gene>
    <name evidence="10" type="ORF">EQG49_07240</name>
</gene>
<evidence type="ECO:0000256" key="8">
    <source>
        <dbReference type="SAM" id="Phobius"/>
    </source>
</evidence>
<dbReference type="RefSeq" id="WP_133363346.1">
    <property type="nucleotide sequence ID" value="NZ_CP037940.1"/>
</dbReference>
<dbReference type="GO" id="GO:0016020">
    <property type="term" value="C:membrane"/>
    <property type="evidence" value="ECO:0007669"/>
    <property type="project" value="UniProtKB-SubCell"/>
</dbReference>
<evidence type="ECO:0000256" key="5">
    <source>
        <dbReference type="ARBA" id="ARBA00022825"/>
    </source>
</evidence>
<evidence type="ECO:0000256" key="4">
    <source>
        <dbReference type="ARBA" id="ARBA00022801"/>
    </source>
</evidence>
<accession>A0A4P6YU16</accession>
<dbReference type="InterPro" id="IPR022764">
    <property type="entry name" value="Peptidase_S54_rhomboid_dom"/>
</dbReference>
<feature type="transmembrane region" description="Helical" evidence="8">
    <location>
        <begin position="162"/>
        <end position="180"/>
    </location>
</feature>
<evidence type="ECO:0000259" key="9">
    <source>
        <dbReference type="Pfam" id="PF01694"/>
    </source>
</evidence>
<keyword evidence="4" id="KW-0378">Hydrolase</keyword>
<evidence type="ECO:0000256" key="6">
    <source>
        <dbReference type="ARBA" id="ARBA00022989"/>
    </source>
</evidence>
<dbReference type="KEGG" id="wei:EQG49_07240"/>
<sequence length="247" mass="27749">MGILKKYKIRVSENKKIRAINCKTLPWFTILLSVSLLIIYYFQTLTQNIYNQFALDPLMVEYHGEYYRILTSVFLHGSWDHVIGNVVLILLTSWRLEKLIGHTRIMIVYLVASISGSILSMVVNPNLTYLGASIGVAGLFGITLVLRYYFIKNNVVKAFITGWQVVNSVFWLLIIGLIIYDLGLEPSGTLMINNVGHIGGLIGGTCSLLVINVSKKVGNFNKYLRVSAGAVLILGSIWCAFRIYFTM</sequence>
<evidence type="ECO:0000256" key="3">
    <source>
        <dbReference type="ARBA" id="ARBA00022692"/>
    </source>
</evidence>
<evidence type="ECO:0000256" key="7">
    <source>
        <dbReference type="ARBA" id="ARBA00023136"/>
    </source>
</evidence>
<feature type="transmembrane region" description="Helical" evidence="8">
    <location>
        <begin position="103"/>
        <end position="123"/>
    </location>
</feature>
<evidence type="ECO:0000313" key="10">
    <source>
        <dbReference type="EMBL" id="QBO36269.1"/>
    </source>
</evidence>
<keyword evidence="5" id="KW-0720">Serine protease</keyword>
<dbReference type="InterPro" id="IPR002610">
    <property type="entry name" value="Peptidase_S54_rhomboid-like"/>
</dbReference>
<feature type="transmembrane region" description="Helical" evidence="8">
    <location>
        <begin position="223"/>
        <end position="245"/>
    </location>
</feature>
<dbReference type="AlphaFoldDB" id="A0A4P6YU16"/>
<keyword evidence="6 8" id="KW-1133">Transmembrane helix</keyword>
<proteinExistence type="predicted"/>
<dbReference type="SUPFAM" id="SSF144091">
    <property type="entry name" value="Rhomboid-like"/>
    <property type="match status" value="1"/>
</dbReference>
<evidence type="ECO:0000256" key="2">
    <source>
        <dbReference type="ARBA" id="ARBA00022670"/>
    </source>
</evidence>
<name>A0A4P6YU16_9LACO</name>
<dbReference type="OrthoDB" id="1120942at2"/>
<dbReference type="Gene3D" id="1.20.1540.10">
    <property type="entry name" value="Rhomboid-like"/>
    <property type="match status" value="1"/>
</dbReference>
<organism evidence="10 11">
    <name type="scientific">Periweissella cryptocerci</name>
    <dbReference type="NCBI Taxonomy" id="2506420"/>
    <lineage>
        <taxon>Bacteria</taxon>
        <taxon>Bacillati</taxon>
        <taxon>Bacillota</taxon>
        <taxon>Bacilli</taxon>
        <taxon>Lactobacillales</taxon>
        <taxon>Lactobacillaceae</taxon>
        <taxon>Periweissella</taxon>
    </lineage>
</organism>
<evidence type="ECO:0000256" key="1">
    <source>
        <dbReference type="ARBA" id="ARBA00004141"/>
    </source>
</evidence>
<dbReference type="GO" id="GO:0004252">
    <property type="term" value="F:serine-type endopeptidase activity"/>
    <property type="evidence" value="ECO:0007669"/>
    <property type="project" value="InterPro"/>
</dbReference>
<keyword evidence="2 10" id="KW-0645">Protease</keyword>
<feature type="transmembrane region" description="Helical" evidence="8">
    <location>
        <begin position="66"/>
        <end position="91"/>
    </location>
</feature>
<dbReference type="EMBL" id="CP037940">
    <property type="protein sequence ID" value="QBO36269.1"/>
    <property type="molecule type" value="Genomic_DNA"/>
</dbReference>
<keyword evidence="11" id="KW-1185">Reference proteome</keyword>
<dbReference type="InterPro" id="IPR035952">
    <property type="entry name" value="Rhomboid-like_sf"/>
</dbReference>
<dbReference type="GO" id="GO:0006508">
    <property type="term" value="P:proteolysis"/>
    <property type="evidence" value="ECO:0007669"/>
    <property type="project" value="UniProtKB-KW"/>
</dbReference>
<keyword evidence="7 8" id="KW-0472">Membrane</keyword>
<feature type="transmembrane region" description="Helical" evidence="8">
    <location>
        <begin position="25"/>
        <end position="46"/>
    </location>
</feature>
<comment type="subcellular location">
    <subcellularLocation>
        <location evidence="1">Membrane</location>
        <topology evidence="1">Multi-pass membrane protein</topology>
    </subcellularLocation>
</comment>
<feature type="domain" description="Peptidase S54 rhomboid" evidence="9">
    <location>
        <begin position="64"/>
        <end position="209"/>
    </location>
</feature>
<protein>
    <submittedName>
        <fullName evidence="10">Rhomboid family intramembrane serine protease</fullName>
    </submittedName>
</protein>
<feature type="transmembrane region" description="Helical" evidence="8">
    <location>
        <begin position="129"/>
        <end position="150"/>
    </location>
</feature>
<reference evidence="11" key="1">
    <citation type="submission" date="2019-03" db="EMBL/GenBank/DDBJ databases">
        <title>Weissella sp. 26KH-42 Genome sequencing.</title>
        <authorList>
            <person name="Heo J."/>
            <person name="Kim S.-J."/>
            <person name="Kim J.-S."/>
            <person name="Hong S.-B."/>
            <person name="Kwon S.-W."/>
        </authorList>
    </citation>
    <scope>NUCLEOTIDE SEQUENCE [LARGE SCALE GENOMIC DNA]</scope>
    <source>
        <strain evidence="11">26KH-42</strain>
    </source>
</reference>
<feature type="transmembrane region" description="Helical" evidence="8">
    <location>
        <begin position="192"/>
        <end position="211"/>
    </location>
</feature>
<keyword evidence="3 8" id="KW-0812">Transmembrane</keyword>
<evidence type="ECO:0000313" key="11">
    <source>
        <dbReference type="Proteomes" id="UP000292886"/>
    </source>
</evidence>
<dbReference type="Proteomes" id="UP000292886">
    <property type="component" value="Chromosome"/>
</dbReference>
<dbReference type="PANTHER" id="PTHR22936:SF69">
    <property type="entry name" value="RHOMBOID-LIKE PROTEIN"/>
    <property type="match status" value="1"/>
</dbReference>